<name>A0A5M8PHI1_9LECA</name>
<dbReference type="Pfam" id="PF00172">
    <property type="entry name" value="Zn_clus"/>
    <property type="match status" value="1"/>
</dbReference>
<sequence>MAADTSMGMSMSMAMGMAMDRSSNQATRILKDPLRAWRWAAQSITMSKGYLSNTDQGDFSHCPSPVPPSVSHCPPVNLRVHPKELDGNRNSPLNRVNPDQGGKLRRTRVACSRCRKRRIKCSGASSSGQACRNCNSSGIGPGQCLVQ</sequence>
<feature type="domain" description="Zn(2)-C6 fungal-type" evidence="3">
    <location>
        <begin position="110"/>
        <end position="146"/>
    </location>
</feature>
<dbReference type="Gene3D" id="4.10.240.10">
    <property type="entry name" value="Zn(2)-C6 fungal-type DNA-binding domain"/>
    <property type="match status" value="1"/>
</dbReference>
<accession>A0A5M8PHI1</accession>
<dbReference type="CDD" id="cd00067">
    <property type="entry name" value="GAL4"/>
    <property type="match status" value="1"/>
</dbReference>
<evidence type="ECO:0000259" key="3">
    <source>
        <dbReference type="PROSITE" id="PS50048"/>
    </source>
</evidence>
<reference evidence="4 5" key="1">
    <citation type="submission" date="2019-09" db="EMBL/GenBank/DDBJ databases">
        <title>The hologenome of the rock-dwelling lichen Lasallia pustulata.</title>
        <authorList>
            <person name="Greshake Tzovaras B."/>
            <person name="Segers F."/>
            <person name="Bicker A."/>
            <person name="Dal Grande F."/>
            <person name="Otte J."/>
            <person name="Hankeln T."/>
            <person name="Schmitt I."/>
            <person name="Ebersberger I."/>
        </authorList>
    </citation>
    <scope>NUCLEOTIDE SEQUENCE [LARGE SCALE GENOMIC DNA]</scope>
    <source>
        <strain evidence="4">A1-1</strain>
    </source>
</reference>
<evidence type="ECO:0000313" key="4">
    <source>
        <dbReference type="EMBL" id="KAA6408234.1"/>
    </source>
</evidence>
<feature type="region of interest" description="Disordered" evidence="2">
    <location>
        <begin position="61"/>
        <end position="101"/>
    </location>
</feature>
<dbReference type="GO" id="GO:0000981">
    <property type="term" value="F:DNA-binding transcription factor activity, RNA polymerase II-specific"/>
    <property type="evidence" value="ECO:0007669"/>
    <property type="project" value="InterPro"/>
</dbReference>
<evidence type="ECO:0000256" key="1">
    <source>
        <dbReference type="ARBA" id="ARBA00023242"/>
    </source>
</evidence>
<keyword evidence="1" id="KW-0539">Nucleus</keyword>
<dbReference type="PROSITE" id="PS50048">
    <property type="entry name" value="ZN2_CY6_FUNGAL_2"/>
    <property type="match status" value="1"/>
</dbReference>
<dbReference type="Proteomes" id="UP000324767">
    <property type="component" value="Unassembled WGS sequence"/>
</dbReference>
<proteinExistence type="predicted"/>
<evidence type="ECO:0000256" key="2">
    <source>
        <dbReference type="SAM" id="MobiDB-lite"/>
    </source>
</evidence>
<evidence type="ECO:0000313" key="5">
    <source>
        <dbReference type="Proteomes" id="UP000324767"/>
    </source>
</evidence>
<dbReference type="InterPro" id="IPR036864">
    <property type="entry name" value="Zn2-C6_fun-type_DNA-bd_sf"/>
</dbReference>
<protein>
    <recommendedName>
        <fullName evidence="3">Zn(2)-C6 fungal-type domain-containing protein</fullName>
    </recommendedName>
</protein>
<dbReference type="InterPro" id="IPR001138">
    <property type="entry name" value="Zn2Cys6_DnaBD"/>
</dbReference>
<comment type="caution">
    <text evidence="4">The sequence shown here is derived from an EMBL/GenBank/DDBJ whole genome shotgun (WGS) entry which is preliminary data.</text>
</comment>
<dbReference type="EMBL" id="VXIT01000014">
    <property type="protein sequence ID" value="KAA6408234.1"/>
    <property type="molecule type" value="Genomic_DNA"/>
</dbReference>
<gene>
    <name evidence="4" type="ORF">FRX48_07976</name>
</gene>
<dbReference type="AlphaFoldDB" id="A0A5M8PHI1"/>
<dbReference type="SUPFAM" id="SSF57701">
    <property type="entry name" value="Zn2/Cys6 DNA-binding domain"/>
    <property type="match status" value="1"/>
</dbReference>
<organism evidence="4 5">
    <name type="scientific">Lasallia pustulata</name>
    <dbReference type="NCBI Taxonomy" id="136370"/>
    <lineage>
        <taxon>Eukaryota</taxon>
        <taxon>Fungi</taxon>
        <taxon>Dikarya</taxon>
        <taxon>Ascomycota</taxon>
        <taxon>Pezizomycotina</taxon>
        <taxon>Lecanoromycetes</taxon>
        <taxon>OSLEUM clade</taxon>
        <taxon>Umbilicariomycetidae</taxon>
        <taxon>Umbilicariales</taxon>
        <taxon>Umbilicariaceae</taxon>
        <taxon>Lasallia</taxon>
    </lineage>
</organism>
<dbReference type="GO" id="GO:0008270">
    <property type="term" value="F:zinc ion binding"/>
    <property type="evidence" value="ECO:0007669"/>
    <property type="project" value="InterPro"/>
</dbReference>